<feature type="domain" description="Methyltransferase" evidence="8">
    <location>
        <begin position="13"/>
        <end position="108"/>
    </location>
</feature>
<evidence type="ECO:0000256" key="2">
    <source>
        <dbReference type="ARBA" id="ARBA00022691"/>
    </source>
</evidence>
<feature type="transmembrane region" description="Helical" evidence="7">
    <location>
        <begin position="368"/>
        <end position="399"/>
    </location>
</feature>
<evidence type="ECO:0000256" key="6">
    <source>
        <dbReference type="PROSITE-ProRule" id="PRU01015"/>
    </source>
</evidence>
<name>A0A812CYR1_ACAPH</name>
<dbReference type="OrthoDB" id="7848332at2759"/>
<dbReference type="EMBL" id="CAHIKZ030002255">
    <property type="protein sequence ID" value="CAE1283794.1"/>
    <property type="molecule type" value="Genomic_DNA"/>
</dbReference>
<evidence type="ECO:0000256" key="3">
    <source>
        <dbReference type="ARBA" id="ARBA00023015"/>
    </source>
</evidence>
<dbReference type="GO" id="GO:0070611">
    <property type="term" value="F:histone H3R2 methyltransferase activity"/>
    <property type="evidence" value="ECO:0007669"/>
    <property type="project" value="TreeGrafter"/>
</dbReference>
<feature type="transmembrane region" description="Helical" evidence="7">
    <location>
        <begin position="278"/>
        <end position="297"/>
    </location>
</feature>
<accession>A0A812CYR1</accession>
<dbReference type="PANTHER" id="PTHR11006:SF10">
    <property type="entry name" value="HISTONE-ARGININE METHYLTRANSFERASE CARMER-RELATED"/>
    <property type="match status" value="1"/>
</dbReference>
<keyword evidence="10" id="KW-1185">Reference proteome</keyword>
<dbReference type="Gene3D" id="3.40.50.150">
    <property type="entry name" value="Vaccinia Virus protein VP39"/>
    <property type="match status" value="1"/>
</dbReference>
<evidence type="ECO:0000256" key="1">
    <source>
        <dbReference type="ARBA" id="ARBA00011925"/>
    </source>
</evidence>
<dbReference type="PROSITE" id="PS51678">
    <property type="entry name" value="SAM_MT_PRMT"/>
    <property type="match status" value="1"/>
</dbReference>
<dbReference type="GO" id="GO:0035242">
    <property type="term" value="F:protein-arginine omega-N asymmetric methyltransferase activity"/>
    <property type="evidence" value="ECO:0007669"/>
    <property type="project" value="UniProtKB-EC"/>
</dbReference>
<proteinExistence type="predicted"/>
<keyword evidence="7" id="KW-0472">Membrane</keyword>
<feature type="transmembrane region" description="Helical" evidence="7">
    <location>
        <begin position="335"/>
        <end position="356"/>
    </location>
</feature>
<evidence type="ECO:0000256" key="4">
    <source>
        <dbReference type="ARBA" id="ARBA00023163"/>
    </source>
</evidence>
<dbReference type="PANTHER" id="PTHR11006">
    <property type="entry name" value="PROTEIN ARGININE N-METHYLTRANSFERASE"/>
    <property type="match status" value="1"/>
</dbReference>
<evidence type="ECO:0000313" key="9">
    <source>
        <dbReference type="EMBL" id="CAE1283794.1"/>
    </source>
</evidence>
<organism evidence="9 10">
    <name type="scientific">Acanthosepion pharaonis</name>
    <name type="common">Pharaoh cuttlefish</name>
    <name type="synonym">Sepia pharaonis</name>
    <dbReference type="NCBI Taxonomy" id="158019"/>
    <lineage>
        <taxon>Eukaryota</taxon>
        <taxon>Metazoa</taxon>
        <taxon>Spiralia</taxon>
        <taxon>Lophotrochozoa</taxon>
        <taxon>Mollusca</taxon>
        <taxon>Cephalopoda</taxon>
        <taxon>Coleoidea</taxon>
        <taxon>Decapodiformes</taxon>
        <taxon>Sepiida</taxon>
        <taxon>Sepiina</taxon>
        <taxon>Sepiidae</taxon>
        <taxon>Acanthosepion</taxon>
    </lineage>
</organism>
<feature type="transmembrane region" description="Helical" evidence="7">
    <location>
        <begin position="246"/>
        <end position="266"/>
    </location>
</feature>
<sequence>MLANIDDFHDKVILDVGAGSGILSFFAIQAGARKVYAIEASSMAQHCEMLVKDNKLVGQIVVIPGKVEDVTVPEEVDTIISEPMGYMLFNERMLESFLHAKKWLKPGGRMFPTQGDLHIAPFTDEALFMEQQSYDVDIELNIPGTNTKSANSLDLKNPYFRYTGQTPQPPAGGSSQSPSDSYWNSVATGNLSGGNQSSYINGILNGLPDNGQAVGQQGVVQTNLIPLLSLHLFSRVFSPTCLIASSFYNCPFLVRVLSIFFCLPLYGSQSKSRLNLAIFYLTFFALSLSLVLILPPLSPPFLFSPSLSLRSYSPPLSPSVLILPSLSLRSYSPPLSLRFLFSLPPFLSLLLILSLLRSYSLSPPPFLFSLPSVLFSLPSVLILSLPSVLILSLPSVLILPSPFLFSLSPLRSYSLSPPLRSYSLSPPPFLFSLPLRSYSLSPSVLILSPSVLILSPLRSYSLSPRSYSLSPPPFLFSPSSPSIPHTPILFACSLPPSLSLLPQPHFLFVLSLLSLSSPCNLFH</sequence>
<evidence type="ECO:0000256" key="7">
    <source>
        <dbReference type="SAM" id="Phobius"/>
    </source>
</evidence>
<dbReference type="Pfam" id="PF13649">
    <property type="entry name" value="Methyltransf_25"/>
    <property type="match status" value="1"/>
</dbReference>
<evidence type="ECO:0000259" key="8">
    <source>
        <dbReference type="Pfam" id="PF13649"/>
    </source>
</evidence>
<evidence type="ECO:0000313" key="10">
    <source>
        <dbReference type="Proteomes" id="UP000597762"/>
    </source>
</evidence>
<dbReference type="GO" id="GO:0032259">
    <property type="term" value="P:methylation"/>
    <property type="evidence" value="ECO:0007669"/>
    <property type="project" value="UniProtKB-KW"/>
</dbReference>
<gene>
    <name evidence="9" type="ORF">SPHA_44265</name>
</gene>
<keyword evidence="3" id="KW-0805">Transcription regulation</keyword>
<keyword evidence="7" id="KW-0812">Transmembrane</keyword>
<protein>
    <recommendedName>
        <fullName evidence="1">type I protein arginine methyltransferase</fullName>
        <ecNumber evidence="1">2.1.1.319</ecNumber>
    </recommendedName>
</protein>
<keyword evidence="6 9" id="KW-0489">Methyltransferase</keyword>
<dbReference type="SUPFAM" id="SSF53335">
    <property type="entry name" value="S-adenosyl-L-methionine-dependent methyltransferases"/>
    <property type="match status" value="1"/>
</dbReference>
<keyword evidence="6 9" id="KW-0808">Transferase</keyword>
<evidence type="ECO:0000256" key="5">
    <source>
        <dbReference type="ARBA" id="ARBA00049086"/>
    </source>
</evidence>
<keyword evidence="7" id="KW-1133">Transmembrane helix</keyword>
<dbReference type="InterPro" id="IPR029063">
    <property type="entry name" value="SAM-dependent_MTases_sf"/>
</dbReference>
<comment type="caution">
    <text evidence="9">The sequence shown here is derived from an EMBL/GenBank/DDBJ whole genome shotgun (WGS) entry which is preliminary data.</text>
</comment>
<dbReference type="EC" id="2.1.1.319" evidence="1"/>
<dbReference type="InterPro" id="IPR025799">
    <property type="entry name" value="Arg_MeTrfase"/>
</dbReference>
<comment type="catalytic activity">
    <reaction evidence="5">
        <text>L-arginyl-[protein] + 2 S-adenosyl-L-methionine = N(omega),N(omega)-dimethyl-L-arginyl-[protein] + 2 S-adenosyl-L-homocysteine + 2 H(+)</text>
        <dbReference type="Rhea" id="RHEA:48096"/>
        <dbReference type="Rhea" id="RHEA-COMP:10532"/>
        <dbReference type="Rhea" id="RHEA-COMP:11991"/>
        <dbReference type="ChEBI" id="CHEBI:15378"/>
        <dbReference type="ChEBI" id="CHEBI:29965"/>
        <dbReference type="ChEBI" id="CHEBI:57856"/>
        <dbReference type="ChEBI" id="CHEBI:59789"/>
        <dbReference type="ChEBI" id="CHEBI:61897"/>
        <dbReference type="EC" id="2.1.1.319"/>
    </reaction>
</comment>
<dbReference type="Proteomes" id="UP000597762">
    <property type="component" value="Unassembled WGS sequence"/>
</dbReference>
<dbReference type="InterPro" id="IPR041698">
    <property type="entry name" value="Methyltransf_25"/>
</dbReference>
<reference evidence="9" key="1">
    <citation type="submission" date="2021-01" db="EMBL/GenBank/DDBJ databases">
        <authorList>
            <person name="Li R."/>
            <person name="Bekaert M."/>
        </authorList>
    </citation>
    <scope>NUCLEOTIDE SEQUENCE</scope>
    <source>
        <strain evidence="9">Farmed</strain>
    </source>
</reference>
<keyword evidence="2 6" id="KW-0949">S-adenosyl-L-methionine</keyword>
<keyword evidence="4" id="KW-0804">Transcription</keyword>
<dbReference type="AlphaFoldDB" id="A0A812CYR1"/>
<dbReference type="CDD" id="cd02440">
    <property type="entry name" value="AdoMet_MTases"/>
    <property type="match status" value="1"/>
</dbReference>